<dbReference type="Gene3D" id="3.40.50.2300">
    <property type="match status" value="2"/>
</dbReference>
<keyword evidence="6" id="KW-1185">Reference proteome</keyword>
<dbReference type="PROSITE" id="PS00356">
    <property type="entry name" value="HTH_LACI_1"/>
    <property type="match status" value="1"/>
</dbReference>
<dbReference type="Gene3D" id="1.10.260.40">
    <property type="entry name" value="lambda repressor-like DNA-binding domains"/>
    <property type="match status" value="1"/>
</dbReference>
<feature type="domain" description="HTH lacI-type" evidence="4">
    <location>
        <begin position="6"/>
        <end position="60"/>
    </location>
</feature>
<comment type="caution">
    <text evidence="5">The sequence shown here is derived from an EMBL/GenBank/DDBJ whole genome shotgun (WGS) entry which is preliminary data.</text>
</comment>
<dbReference type="Pfam" id="PF13377">
    <property type="entry name" value="Peripla_BP_3"/>
    <property type="match status" value="1"/>
</dbReference>
<dbReference type="SMART" id="SM00354">
    <property type="entry name" value="HTH_LACI"/>
    <property type="match status" value="1"/>
</dbReference>
<dbReference type="InterPro" id="IPR000843">
    <property type="entry name" value="HTH_LacI"/>
</dbReference>
<keyword evidence="1" id="KW-0805">Transcription regulation</keyword>
<proteinExistence type="predicted"/>
<dbReference type="SUPFAM" id="SSF53822">
    <property type="entry name" value="Periplasmic binding protein-like I"/>
    <property type="match status" value="1"/>
</dbReference>
<dbReference type="PRINTS" id="PR00036">
    <property type="entry name" value="HTHLACI"/>
</dbReference>
<keyword evidence="3" id="KW-0804">Transcription</keyword>
<keyword evidence="2" id="KW-0238">DNA-binding</keyword>
<dbReference type="CDD" id="cd01542">
    <property type="entry name" value="PBP1_TreR-like"/>
    <property type="match status" value="1"/>
</dbReference>
<evidence type="ECO:0000313" key="6">
    <source>
        <dbReference type="Proteomes" id="UP000029462"/>
    </source>
</evidence>
<dbReference type="STRING" id="1115515.EV102420_09_00340"/>
<evidence type="ECO:0000256" key="1">
    <source>
        <dbReference type="ARBA" id="ARBA00023015"/>
    </source>
</evidence>
<evidence type="ECO:0000259" key="4">
    <source>
        <dbReference type="PROSITE" id="PS50932"/>
    </source>
</evidence>
<dbReference type="InterPro" id="IPR028082">
    <property type="entry name" value="Peripla_BP_I"/>
</dbReference>
<dbReference type="EMBL" id="BBMZ01000009">
    <property type="protein sequence ID" value="GAL58002.1"/>
    <property type="molecule type" value="Genomic_DNA"/>
</dbReference>
<reference evidence="5 6" key="1">
    <citation type="submission" date="2014-09" db="EMBL/GenBank/DDBJ databases">
        <title>Whole genome shotgun sequence of Escherichia vulneris NBRC 102420.</title>
        <authorList>
            <person name="Yoshida Y."/>
            <person name="Hosoyama A."/>
            <person name="Tsuchikane K."/>
            <person name="Ohji S."/>
            <person name="Ichikawa N."/>
            <person name="Kimura A."/>
            <person name="Yamazoe A."/>
            <person name="Ezaki T."/>
            <person name="Fujita N."/>
        </authorList>
    </citation>
    <scope>NUCLEOTIDE SEQUENCE [LARGE SCALE GENOMIC DNA]</scope>
    <source>
        <strain evidence="5 6">NBRC 102420</strain>
    </source>
</reference>
<protein>
    <submittedName>
        <fullName evidence="5">Tre operon transcriptional repressor</fullName>
    </submittedName>
</protein>
<dbReference type="GO" id="GO:0005991">
    <property type="term" value="P:trehalose metabolic process"/>
    <property type="evidence" value="ECO:0007669"/>
    <property type="project" value="InterPro"/>
</dbReference>
<sequence>MEGKKLTLNDIAKLSGVSKSTVSLVINNSPKVKKSTLDHVQSVIRQYGFTPSKAAQSLRAQREKIIGIIVTRLDSASENQAVQTILPHVYQHGYDALIMETLLQPERLEEHLKVLENRQVEGVIIFGFTGIASTMLRQWKDRVVLIESELSGFPRVRYDGAGAVRMLMQRMVHNGAENVSFIGVAEKDKTTGSERYQAYLQGCEQFGFIPRAALGNLTYQSGYQLAAEIVNAETRALICATDTIALGAIKFIREKNFNIEIGSIGSIPLLSFLFPEVISVRLGYPDAGREAIQLLIALLNGNVEKKKIVIPCQFVA</sequence>
<dbReference type="InterPro" id="IPR010982">
    <property type="entry name" value="Lambda_DNA-bd_dom_sf"/>
</dbReference>
<dbReference type="NCBIfam" id="TIGR02405">
    <property type="entry name" value="trehalos_R_Ecol"/>
    <property type="match status" value="1"/>
</dbReference>
<dbReference type="Proteomes" id="UP000029462">
    <property type="component" value="Unassembled WGS sequence"/>
</dbReference>
<organism evidence="5 6">
    <name type="scientific">Pseudescherichia vulneris NBRC 102420</name>
    <dbReference type="NCBI Taxonomy" id="1115515"/>
    <lineage>
        <taxon>Bacteria</taxon>
        <taxon>Pseudomonadati</taxon>
        <taxon>Pseudomonadota</taxon>
        <taxon>Gammaproteobacteria</taxon>
        <taxon>Enterobacterales</taxon>
        <taxon>Enterobacteriaceae</taxon>
        <taxon>Pseudescherichia</taxon>
    </lineage>
</organism>
<dbReference type="OrthoDB" id="198888at2"/>
<dbReference type="SUPFAM" id="SSF47413">
    <property type="entry name" value="lambda repressor-like DNA-binding domains"/>
    <property type="match status" value="1"/>
</dbReference>
<dbReference type="PANTHER" id="PTHR30146:SF146">
    <property type="entry name" value="HTH-TYPE TRANSCRIPTIONAL REGULATOR TRER"/>
    <property type="match status" value="1"/>
</dbReference>
<gene>
    <name evidence="5" type="primary">treR</name>
    <name evidence="5" type="ORF">EV102420_09_00340</name>
</gene>
<dbReference type="CDD" id="cd01392">
    <property type="entry name" value="HTH_LacI"/>
    <property type="match status" value="1"/>
</dbReference>
<evidence type="ECO:0000313" key="5">
    <source>
        <dbReference type="EMBL" id="GAL58002.1"/>
    </source>
</evidence>
<dbReference type="GO" id="GO:0045892">
    <property type="term" value="P:negative regulation of DNA-templated transcription"/>
    <property type="evidence" value="ECO:0007669"/>
    <property type="project" value="InterPro"/>
</dbReference>
<dbReference type="AlphaFoldDB" id="A0A090VSC2"/>
<dbReference type="GO" id="GO:0003700">
    <property type="term" value="F:DNA-binding transcription factor activity"/>
    <property type="evidence" value="ECO:0007669"/>
    <property type="project" value="TreeGrafter"/>
</dbReference>
<accession>A0A090VSC2</accession>
<dbReference type="PROSITE" id="PS50932">
    <property type="entry name" value="HTH_LACI_2"/>
    <property type="match status" value="1"/>
</dbReference>
<evidence type="ECO:0000256" key="3">
    <source>
        <dbReference type="ARBA" id="ARBA00023163"/>
    </source>
</evidence>
<dbReference type="GO" id="GO:0000976">
    <property type="term" value="F:transcription cis-regulatory region binding"/>
    <property type="evidence" value="ECO:0007669"/>
    <property type="project" value="TreeGrafter"/>
</dbReference>
<name>A0A090VSC2_PSEVU</name>
<dbReference type="PANTHER" id="PTHR30146">
    <property type="entry name" value="LACI-RELATED TRANSCRIPTIONAL REPRESSOR"/>
    <property type="match status" value="1"/>
</dbReference>
<evidence type="ECO:0000256" key="2">
    <source>
        <dbReference type="ARBA" id="ARBA00023125"/>
    </source>
</evidence>
<dbReference type="InterPro" id="IPR012771">
    <property type="entry name" value="Trehalos_R_gpbac"/>
</dbReference>
<dbReference type="RefSeq" id="WP_042390788.1">
    <property type="nucleotide sequence ID" value="NZ_BBMZ01000009.1"/>
</dbReference>
<dbReference type="eggNOG" id="COG1609">
    <property type="taxonomic scope" value="Bacteria"/>
</dbReference>
<dbReference type="Pfam" id="PF00356">
    <property type="entry name" value="LacI"/>
    <property type="match status" value="1"/>
</dbReference>
<dbReference type="InterPro" id="IPR046335">
    <property type="entry name" value="LacI/GalR-like_sensor"/>
</dbReference>